<reference evidence="2" key="1">
    <citation type="journal article" date="2023" name="Mol. Biol. Evol.">
        <title>Third-Generation Sequencing Reveals the Adaptive Role of the Epigenome in Three Deep-Sea Polychaetes.</title>
        <authorList>
            <person name="Perez M."/>
            <person name="Aroh O."/>
            <person name="Sun Y."/>
            <person name="Lan Y."/>
            <person name="Juniper S.K."/>
            <person name="Young C.R."/>
            <person name="Angers B."/>
            <person name="Qian P.Y."/>
        </authorList>
    </citation>
    <scope>NUCLEOTIDE SEQUENCE</scope>
    <source>
        <strain evidence="2">P08H-3</strain>
    </source>
</reference>
<feature type="region of interest" description="Disordered" evidence="1">
    <location>
        <begin position="162"/>
        <end position="253"/>
    </location>
</feature>
<evidence type="ECO:0000313" key="2">
    <source>
        <dbReference type="EMBL" id="KAK2146482.1"/>
    </source>
</evidence>
<comment type="caution">
    <text evidence="2">The sequence shown here is derived from an EMBL/GenBank/DDBJ whole genome shotgun (WGS) entry which is preliminary data.</text>
</comment>
<keyword evidence="3" id="KW-1185">Reference proteome</keyword>
<proteinExistence type="predicted"/>
<gene>
    <name evidence="2" type="ORF">LSH36_605g01019</name>
</gene>
<accession>A0AAD9MUP8</accession>
<organism evidence="2 3">
    <name type="scientific">Paralvinella palmiformis</name>
    <dbReference type="NCBI Taxonomy" id="53620"/>
    <lineage>
        <taxon>Eukaryota</taxon>
        <taxon>Metazoa</taxon>
        <taxon>Spiralia</taxon>
        <taxon>Lophotrochozoa</taxon>
        <taxon>Annelida</taxon>
        <taxon>Polychaeta</taxon>
        <taxon>Sedentaria</taxon>
        <taxon>Canalipalpata</taxon>
        <taxon>Terebellida</taxon>
        <taxon>Terebelliformia</taxon>
        <taxon>Alvinellidae</taxon>
        <taxon>Paralvinella</taxon>
    </lineage>
</organism>
<protein>
    <submittedName>
        <fullName evidence="2">Uncharacterized protein</fullName>
    </submittedName>
</protein>
<dbReference type="EMBL" id="JAODUP010000605">
    <property type="protein sequence ID" value="KAK2146482.1"/>
    <property type="molecule type" value="Genomic_DNA"/>
</dbReference>
<name>A0AAD9MUP8_9ANNE</name>
<dbReference type="Proteomes" id="UP001208570">
    <property type="component" value="Unassembled WGS sequence"/>
</dbReference>
<dbReference type="AlphaFoldDB" id="A0AAD9MUP8"/>
<feature type="compositionally biased region" description="Pro residues" evidence="1">
    <location>
        <begin position="191"/>
        <end position="203"/>
    </location>
</feature>
<evidence type="ECO:0000313" key="3">
    <source>
        <dbReference type="Proteomes" id="UP001208570"/>
    </source>
</evidence>
<feature type="compositionally biased region" description="Polar residues" evidence="1">
    <location>
        <begin position="162"/>
        <end position="181"/>
    </location>
</feature>
<evidence type="ECO:0000256" key="1">
    <source>
        <dbReference type="SAM" id="MobiDB-lite"/>
    </source>
</evidence>
<sequence>MASKLPTVSHSGEGYGQEVSCTNSVSKVLISIDDTALLHSPVEAARARSLNRLDNFDEGDPGIDIYRCPSFPRLQKRCGSQIDSQTNCSMTHLETNSISPRVSTDNLTNISRDDADSGDILEYVTGYAGLMRSVSSKTVDELPPLDFPVSQFERLGHHYLSPQQANVDKTPQPVSRSTSCPSMAYVRRSPSPCPARIAPPTPNPEQRAQVGGVPGVRDEPNELNADAGASVPDGSRPQGRDVQEGPSGAGRASDELAFNNICEEHPMHTKRLLEKQRVRLSLIKQNGEFYKNRELSLESRSAEERTSKEGNFVNIRDIPSAVAEKVMDKTSSNTRAVHTVQKKCLQWLNSLDNDDSS</sequence>